<proteinExistence type="predicted"/>
<gene>
    <name evidence="1" type="ORF">BRAPAZ1V2_A05P06760.2</name>
</gene>
<accession>A0A8D9G9E7</accession>
<reference evidence="1 2" key="1">
    <citation type="submission" date="2021-07" db="EMBL/GenBank/DDBJ databases">
        <authorList>
            <consortium name="Genoscope - CEA"/>
            <person name="William W."/>
        </authorList>
    </citation>
    <scope>NUCLEOTIDE SEQUENCE [LARGE SCALE GENOMIC DNA]</scope>
</reference>
<feature type="non-terminal residue" evidence="1">
    <location>
        <position position="55"/>
    </location>
</feature>
<dbReference type="Gramene" id="A05p06760.2_BraZ1">
    <property type="protein sequence ID" value="A05p06760.2_BraZ1.CDS"/>
    <property type="gene ID" value="A05g06760.2_BraZ1"/>
</dbReference>
<evidence type="ECO:0000313" key="2">
    <source>
        <dbReference type="Proteomes" id="UP000694005"/>
    </source>
</evidence>
<name>A0A8D9G9E7_BRACM</name>
<organism evidence="1 2">
    <name type="scientific">Brassica campestris</name>
    <name type="common">Field mustard</name>
    <dbReference type="NCBI Taxonomy" id="3711"/>
    <lineage>
        <taxon>Eukaryota</taxon>
        <taxon>Viridiplantae</taxon>
        <taxon>Streptophyta</taxon>
        <taxon>Embryophyta</taxon>
        <taxon>Tracheophyta</taxon>
        <taxon>Spermatophyta</taxon>
        <taxon>Magnoliopsida</taxon>
        <taxon>eudicotyledons</taxon>
        <taxon>Gunneridae</taxon>
        <taxon>Pentapetalae</taxon>
        <taxon>rosids</taxon>
        <taxon>malvids</taxon>
        <taxon>Brassicales</taxon>
        <taxon>Brassicaceae</taxon>
        <taxon>Brassiceae</taxon>
        <taxon>Brassica</taxon>
    </lineage>
</organism>
<protein>
    <submittedName>
        <fullName evidence="1">Uncharacterized protein</fullName>
    </submittedName>
</protein>
<evidence type="ECO:0000313" key="1">
    <source>
        <dbReference type="EMBL" id="CAG7874155.1"/>
    </source>
</evidence>
<sequence length="55" mass="6096">MEAVLNFAEVVEIEFAGAVKLGSYILYHVNNVCSGLMIMRVYMLSLVGGEAFRCH</sequence>
<dbReference type="AlphaFoldDB" id="A0A8D9G9E7"/>
<dbReference type="Proteomes" id="UP000694005">
    <property type="component" value="Chromosome A05"/>
</dbReference>
<dbReference type="EMBL" id="LS974621">
    <property type="protein sequence ID" value="CAG7874155.1"/>
    <property type="molecule type" value="Genomic_DNA"/>
</dbReference>